<dbReference type="Proteomes" id="UP000318138">
    <property type="component" value="Chromosome"/>
</dbReference>
<evidence type="ECO:0000313" key="4">
    <source>
        <dbReference type="Proteomes" id="UP000318138"/>
    </source>
</evidence>
<name>A0A859FCJ6_9BACI</name>
<keyword evidence="4" id="KW-1185">Reference proteome</keyword>
<evidence type="ECO:0000259" key="2">
    <source>
        <dbReference type="Pfam" id="PF22422"/>
    </source>
</evidence>
<dbReference type="InterPro" id="IPR054491">
    <property type="entry name" value="MGH1-like_GH"/>
</dbReference>
<gene>
    <name evidence="3" type="ORF">FLK61_28370</name>
</gene>
<dbReference type="KEGG" id="psua:FLK61_28370"/>
<evidence type="ECO:0000313" key="3">
    <source>
        <dbReference type="EMBL" id="QKS70660.1"/>
    </source>
</evidence>
<sequence length="698" mass="78440">MSYRVIKEDDLFLLTDENGDIPKDHTYGPGLYTKDTRFLSEMTLTINKEKPIMLSSAADENYIAEIIMTNPHQETEEELLLWRESIEIKRKRFIHDGVLYEQIQLTSFAPKPIVFNFEMTFEADFKDMFIIRGFQHGEIGTKNKTDVSTSSMTFHYSGADSIERATRIEWDKVPSYVKEGEIGFTCSLSHSETETVTFAICPEIGDEKSTPIQADKALQALKDSYAEWEATTTKIHSNNDVFNRLIKRGVDDMRVLLTDMGYGKFPVAGLPWFGVPFGRDSLIAAMQLIPFRPEVAKGTLRTMASEQGKQKDPWRDEEPGKIMHEMRFGELANTGQVPFTPYYGTIDATPLFLLLLTDYVKWTGDLELFNELEENVSRALEWIDSYGDRDEDGFVEYHQEAAKGIANQGWKDSGDSIVHRNGDLAVAPIALAEVQGYVYEAKTSLASIYIHLGKKELSNKLQDEATKLAAAFEESFWMKEHDYYALALDGHNDQVGTITSNPGHVLRALMVKEDRAKKIVNMLLSDRMFSGFGIRTMAKGEAGYNPISYHNGTIWPHDNSLIILGMSKAFFFKEAAVAIKGLMDVAPSFEYDRLPELFCGYEKKAVKYPVACSPQAWAAGTPLMCTQAMLGLFPDALNKSIQLAPYLPDGIDELTVTDMAISDGVLNIKVMREDNSFKTDILLNTTGCTISTLEQVSP</sequence>
<organism evidence="3 4">
    <name type="scientific">Paenalkalicoccus suaedae</name>
    <dbReference type="NCBI Taxonomy" id="2592382"/>
    <lineage>
        <taxon>Bacteria</taxon>
        <taxon>Bacillati</taxon>
        <taxon>Bacillota</taxon>
        <taxon>Bacilli</taxon>
        <taxon>Bacillales</taxon>
        <taxon>Bacillaceae</taxon>
        <taxon>Paenalkalicoccus</taxon>
    </lineage>
</organism>
<dbReference type="EMBL" id="CP041372">
    <property type="protein sequence ID" value="QKS70660.1"/>
    <property type="molecule type" value="Genomic_DNA"/>
</dbReference>
<dbReference type="InterPro" id="IPR032856">
    <property type="entry name" value="GDE_N_bis"/>
</dbReference>
<dbReference type="InterPro" id="IPR008928">
    <property type="entry name" value="6-hairpin_glycosidase_sf"/>
</dbReference>
<reference evidence="4" key="1">
    <citation type="submission" date="2019-07" db="EMBL/GenBank/DDBJ databases">
        <title>Bacillus alkalisoli sp. nov. isolated from saline soil.</title>
        <authorList>
            <person name="Sun J.-Q."/>
            <person name="Xu L."/>
        </authorList>
    </citation>
    <scope>NUCLEOTIDE SEQUENCE [LARGE SCALE GENOMIC DNA]</scope>
    <source>
        <strain evidence="4">M4U3P1</strain>
    </source>
</reference>
<dbReference type="RefSeq" id="WP_176008696.1">
    <property type="nucleotide sequence ID" value="NZ_CP041372.2"/>
</dbReference>
<evidence type="ECO:0000259" key="1">
    <source>
        <dbReference type="Pfam" id="PF14742"/>
    </source>
</evidence>
<dbReference type="Pfam" id="PF22422">
    <property type="entry name" value="MGH1-like_GH"/>
    <property type="match status" value="1"/>
</dbReference>
<protein>
    <submittedName>
        <fullName evidence="3">Amylo-alpha-1,6-glucosidase</fullName>
    </submittedName>
</protein>
<dbReference type="Pfam" id="PF14742">
    <property type="entry name" value="GDE_N_bis"/>
    <property type="match status" value="1"/>
</dbReference>
<feature type="domain" description="Mannosylglycerate hydrolase MGH1-like glycoside hydrolase" evidence="2">
    <location>
        <begin position="280"/>
        <end position="570"/>
    </location>
</feature>
<dbReference type="AlphaFoldDB" id="A0A859FCJ6"/>
<feature type="domain" description="Putative glycogen debranching enzyme N-terminal" evidence="1">
    <location>
        <begin position="6"/>
        <end position="197"/>
    </location>
</feature>
<accession>A0A859FCJ6</accession>
<proteinExistence type="predicted"/>
<dbReference type="Gene3D" id="1.50.10.10">
    <property type="match status" value="1"/>
</dbReference>
<dbReference type="GO" id="GO:0005975">
    <property type="term" value="P:carbohydrate metabolic process"/>
    <property type="evidence" value="ECO:0007669"/>
    <property type="project" value="InterPro"/>
</dbReference>
<dbReference type="InterPro" id="IPR012341">
    <property type="entry name" value="6hp_glycosidase-like_sf"/>
</dbReference>
<dbReference type="SUPFAM" id="SSF48208">
    <property type="entry name" value="Six-hairpin glycosidases"/>
    <property type="match status" value="1"/>
</dbReference>